<keyword evidence="14" id="KW-0418">Kinase</keyword>
<evidence type="ECO:0000256" key="19">
    <source>
        <dbReference type="ARBA" id="ARBA00023152"/>
    </source>
</evidence>
<keyword evidence="13" id="KW-0547">Nucleotide-binding</keyword>
<evidence type="ECO:0000256" key="21">
    <source>
        <dbReference type="ARBA" id="ARBA00039847"/>
    </source>
</evidence>
<dbReference type="UniPathway" id="UPA00109">
    <property type="reaction ID" value="UER00185"/>
</dbReference>
<dbReference type="GO" id="GO:0005829">
    <property type="term" value="C:cytosol"/>
    <property type="evidence" value="ECO:0007669"/>
    <property type="project" value="UniProtKB-SubCell"/>
</dbReference>
<dbReference type="Pfam" id="PF00162">
    <property type="entry name" value="PGK"/>
    <property type="match status" value="1"/>
</dbReference>
<sequence>MQVIDNMMDQVNEMIIGGGMAFNFFKVLNSLEISTSLFDGEEDKIIKDLMSKARNSVKITLLVDSVPADKFDENAKTGQATVASGIPAG</sequence>
<evidence type="ECO:0000256" key="6">
    <source>
        <dbReference type="ARBA" id="ARBA00008982"/>
    </source>
</evidence>
<evidence type="ECO:0000256" key="13">
    <source>
        <dbReference type="ARBA" id="ARBA00022741"/>
    </source>
</evidence>
<dbReference type="GO" id="GO:0004674">
    <property type="term" value="F:protein serine/threonine kinase activity"/>
    <property type="evidence" value="ECO:0007669"/>
    <property type="project" value="UniProtKB-EC"/>
</dbReference>
<evidence type="ECO:0000256" key="23">
    <source>
        <dbReference type="ARBA" id="ARBA00050004"/>
    </source>
</evidence>
<evidence type="ECO:0000256" key="16">
    <source>
        <dbReference type="ARBA" id="ARBA00022842"/>
    </source>
</evidence>
<accession>A0A833Z1R0</accession>
<dbReference type="Gene3D" id="3.40.50.1260">
    <property type="entry name" value="Phosphoglycerate kinase, N-terminal domain"/>
    <property type="match status" value="1"/>
</dbReference>
<keyword evidence="9" id="KW-0963">Cytoplasm</keyword>
<dbReference type="GO" id="GO:0006094">
    <property type="term" value="P:gluconeogenesis"/>
    <property type="evidence" value="ECO:0007669"/>
    <property type="project" value="TreeGrafter"/>
</dbReference>
<dbReference type="GO" id="GO:0046872">
    <property type="term" value="F:metal ion binding"/>
    <property type="evidence" value="ECO:0007669"/>
    <property type="project" value="UniProtKB-KW"/>
</dbReference>
<proteinExistence type="inferred from homology"/>
<keyword evidence="11" id="KW-0808">Transferase</keyword>
<evidence type="ECO:0000313" key="24">
    <source>
        <dbReference type="EMBL" id="KAF6084689.1"/>
    </source>
</evidence>
<comment type="pathway">
    <text evidence="5">Carbohydrate degradation; glycolysis; pyruvate from D-glyceraldehyde 3-phosphate: step 2/5.</text>
</comment>
<dbReference type="InterPro" id="IPR001576">
    <property type="entry name" value="Phosphoglycerate_kinase"/>
</dbReference>
<name>A0A833Z1R0_9CHIR</name>
<keyword evidence="19" id="KW-0324">Glycolysis</keyword>
<evidence type="ECO:0000256" key="5">
    <source>
        <dbReference type="ARBA" id="ARBA00004838"/>
    </source>
</evidence>
<dbReference type="PANTHER" id="PTHR11406">
    <property type="entry name" value="PHOSPHOGLYCERATE KINASE"/>
    <property type="match status" value="1"/>
</dbReference>
<evidence type="ECO:0000256" key="17">
    <source>
        <dbReference type="ARBA" id="ARBA00022990"/>
    </source>
</evidence>
<keyword evidence="16" id="KW-0460">Magnesium</keyword>
<evidence type="ECO:0000256" key="4">
    <source>
        <dbReference type="ARBA" id="ARBA00004514"/>
    </source>
</evidence>
<comment type="similarity">
    <text evidence="6">Belongs to the phosphoglycerate kinase family.</text>
</comment>
<comment type="cofactor">
    <cofactor evidence="2">
        <name>Mg(2+)</name>
        <dbReference type="ChEBI" id="CHEBI:18420"/>
    </cofactor>
</comment>
<evidence type="ECO:0000256" key="8">
    <source>
        <dbReference type="ARBA" id="ARBA00013061"/>
    </source>
</evidence>
<dbReference type="AlphaFoldDB" id="A0A833Z1R0"/>
<dbReference type="EC" id="2.7.11.1" evidence="7"/>
<evidence type="ECO:0000256" key="18">
    <source>
        <dbReference type="ARBA" id="ARBA00023128"/>
    </source>
</evidence>
<comment type="catalytic activity">
    <reaction evidence="1">
        <text>(2R)-3-phosphoglycerate + ATP = (2R)-3-phospho-glyceroyl phosphate + ADP</text>
        <dbReference type="Rhea" id="RHEA:14801"/>
        <dbReference type="ChEBI" id="CHEBI:30616"/>
        <dbReference type="ChEBI" id="CHEBI:57604"/>
        <dbReference type="ChEBI" id="CHEBI:58272"/>
        <dbReference type="ChEBI" id="CHEBI:456216"/>
        <dbReference type="EC" id="2.7.2.3"/>
    </reaction>
</comment>
<dbReference type="GO" id="GO:0005759">
    <property type="term" value="C:mitochondrial matrix"/>
    <property type="evidence" value="ECO:0007669"/>
    <property type="project" value="UniProtKB-SubCell"/>
</dbReference>
<keyword evidence="20" id="KW-0379">Hydroxylation</keyword>
<dbReference type="InterPro" id="IPR015824">
    <property type="entry name" value="Phosphoglycerate_kinase_N"/>
</dbReference>
<comment type="subcellular location">
    <subcellularLocation>
        <location evidence="4">Cytoplasm</location>
        <location evidence="4">Cytosol</location>
    </subcellularLocation>
    <subcellularLocation>
        <location evidence="3">Mitochondrion matrix</location>
    </subcellularLocation>
</comment>
<evidence type="ECO:0000256" key="3">
    <source>
        <dbReference type="ARBA" id="ARBA00004305"/>
    </source>
</evidence>
<evidence type="ECO:0000256" key="2">
    <source>
        <dbReference type="ARBA" id="ARBA00001946"/>
    </source>
</evidence>
<keyword evidence="15" id="KW-0067">ATP-binding</keyword>
<comment type="subunit">
    <text evidence="23">Monomer. Interacts with kinase MAPK1/ERK2; the interaction is direct, occurs under hypoxic conditions, and promotes its interaction with PIN1. Interacts with peptidyl-prolyl cis-trans isomerase PIN1; the interaction is direct, occurs under hypoxic conditions, and targets the protein to the mitochondrion by promoting interactions with the TOM complex. Interacts with mitochondrial circRNA mcPGK1 (via its 2nd stem-loop); the interaction is direct and targets the protein to the mitochondrion by promoting interactions with the TOM complex. Interacts with pyruvate dehydrogenase kinase PDK1; the interaction is direct, occurs under hypoxic conditions and leads to PDK1-mediated inhibition of pyruvate dehydrogenase complex activity.</text>
</comment>
<protein>
    <recommendedName>
        <fullName evidence="21">Phosphoglycerate kinase 1</fullName>
        <ecNumber evidence="7">2.7.11.1</ecNumber>
        <ecNumber evidence="8">2.7.2.3</ecNumber>
    </recommendedName>
</protein>
<keyword evidence="17" id="KW-0007">Acetylation</keyword>
<reference evidence="24 25" key="1">
    <citation type="journal article" date="2020" name="Nature">
        <title>Six reference-quality genomes reveal evolution of bat adaptations.</title>
        <authorList>
            <person name="Jebb D."/>
            <person name="Huang Z."/>
            <person name="Pippel M."/>
            <person name="Hughes G.M."/>
            <person name="Lavrichenko K."/>
            <person name="Devanna P."/>
            <person name="Winkler S."/>
            <person name="Jermiin L.S."/>
            <person name="Skirmuntt E.C."/>
            <person name="Katzourakis A."/>
            <person name="Burkitt-Gray L."/>
            <person name="Ray D.A."/>
            <person name="Sullivan K.A.M."/>
            <person name="Roscito J.G."/>
            <person name="Kirilenko B.M."/>
            <person name="Davalos L.M."/>
            <person name="Corthals A.P."/>
            <person name="Power M.L."/>
            <person name="Jones G."/>
            <person name="Ransome R.D."/>
            <person name="Dechmann D.K.N."/>
            <person name="Locatelli A.G."/>
            <person name="Puechmaille S.J."/>
            <person name="Fedrigo O."/>
            <person name="Jarvis E.D."/>
            <person name="Hiller M."/>
            <person name="Vernes S.C."/>
            <person name="Myers E.W."/>
            <person name="Teeling E.C."/>
        </authorList>
    </citation>
    <scope>NUCLEOTIDE SEQUENCE [LARGE SCALE GENOMIC DNA]</scope>
    <source>
        <strain evidence="24">Bat1K_MPI-CBG_1</strain>
    </source>
</reference>
<evidence type="ECO:0000256" key="22">
    <source>
        <dbReference type="ARBA" id="ARBA00048679"/>
    </source>
</evidence>
<evidence type="ECO:0000256" key="10">
    <source>
        <dbReference type="ARBA" id="ARBA00022553"/>
    </source>
</evidence>
<dbReference type="EC" id="2.7.2.3" evidence="8"/>
<dbReference type="SUPFAM" id="SSF53748">
    <property type="entry name" value="Phosphoglycerate kinase"/>
    <property type="match status" value="1"/>
</dbReference>
<evidence type="ECO:0000256" key="11">
    <source>
        <dbReference type="ARBA" id="ARBA00022679"/>
    </source>
</evidence>
<dbReference type="PANTHER" id="PTHR11406:SF14">
    <property type="entry name" value="PHOSPHOGLYCERATE KINASE 1"/>
    <property type="match status" value="1"/>
</dbReference>
<dbReference type="GO" id="GO:0043531">
    <property type="term" value="F:ADP binding"/>
    <property type="evidence" value="ECO:0007669"/>
    <property type="project" value="TreeGrafter"/>
</dbReference>
<dbReference type="GO" id="GO:0006096">
    <property type="term" value="P:glycolytic process"/>
    <property type="evidence" value="ECO:0007669"/>
    <property type="project" value="UniProtKB-UniPathway"/>
</dbReference>
<keyword evidence="18" id="KW-0496">Mitochondrion</keyword>
<dbReference type="FunFam" id="3.40.50.1260:FF:000031">
    <property type="entry name" value="Phosphoglycerate kinase 1"/>
    <property type="match status" value="1"/>
</dbReference>
<keyword evidence="12" id="KW-0479">Metal-binding</keyword>
<dbReference type="GO" id="GO:0004618">
    <property type="term" value="F:phosphoglycerate kinase activity"/>
    <property type="evidence" value="ECO:0007669"/>
    <property type="project" value="UniProtKB-EC"/>
</dbReference>
<comment type="caution">
    <text evidence="24">The sequence shown here is derived from an EMBL/GenBank/DDBJ whole genome shotgun (WGS) entry which is preliminary data.</text>
</comment>
<gene>
    <name evidence="24" type="ORF">HJG60_014853</name>
</gene>
<dbReference type="EMBL" id="JABVXQ010000012">
    <property type="protein sequence ID" value="KAF6084689.1"/>
    <property type="molecule type" value="Genomic_DNA"/>
</dbReference>
<evidence type="ECO:0000256" key="20">
    <source>
        <dbReference type="ARBA" id="ARBA00023278"/>
    </source>
</evidence>
<evidence type="ECO:0000256" key="1">
    <source>
        <dbReference type="ARBA" id="ARBA00000642"/>
    </source>
</evidence>
<evidence type="ECO:0000256" key="14">
    <source>
        <dbReference type="ARBA" id="ARBA00022777"/>
    </source>
</evidence>
<dbReference type="InterPro" id="IPR036043">
    <property type="entry name" value="Phosphoglycerate_kinase_sf"/>
</dbReference>
<evidence type="ECO:0000256" key="12">
    <source>
        <dbReference type="ARBA" id="ARBA00022723"/>
    </source>
</evidence>
<evidence type="ECO:0000313" key="25">
    <source>
        <dbReference type="Proteomes" id="UP000664940"/>
    </source>
</evidence>
<organism evidence="24 25">
    <name type="scientific">Phyllostomus discolor</name>
    <name type="common">pale spear-nosed bat</name>
    <dbReference type="NCBI Taxonomy" id="89673"/>
    <lineage>
        <taxon>Eukaryota</taxon>
        <taxon>Metazoa</taxon>
        <taxon>Chordata</taxon>
        <taxon>Craniata</taxon>
        <taxon>Vertebrata</taxon>
        <taxon>Euteleostomi</taxon>
        <taxon>Mammalia</taxon>
        <taxon>Eutheria</taxon>
        <taxon>Laurasiatheria</taxon>
        <taxon>Chiroptera</taxon>
        <taxon>Yangochiroptera</taxon>
        <taxon>Phyllostomidae</taxon>
        <taxon>Phyllostominae</taxon>
        <taxon>Phyllostomus</taxon>
    </lineage>
</organism>
<evidence type="ECO:0000256" key="9">
    <source>
        <dbReference type="ARBA" id="ARBA00022490"/>
    </source>
</evidence>
<keyword evidence="10" id="KW-0597">Phosphoprotein</keyword>
<comment type="catalytic activity">
    <reaction evidence="22">
        <text>L-seryl-[protein] + ATP = O-phospho-L-seryl-[protein] + ADP + H(+)</text>
        <dbReference type="Rhea" id="RHEA:17989"/>
        <dbReference type="Rhea" id="RHEA-COMP:9863"/>
        <dbReference type="Rhea" id="RHEA-COMP:11604"/>
        <dbReference type="ChEBI" id="CHEBI:15378"/>
        <dbReference type="ChEBI" id="CHEBI:29999"/>
        <dbReference type="ChEBI" id="CHEBI:30616"/>
        <dbReference type="ChEBI" id="CHEBI:83421"/>
        <dbReference type="ChEBI" id="CHEBI:456216"/>
        <dbReference type="EC" id="2.7.11.1"/>
    </reaction>
</comment>
<evidence type="ECO:0000256" key="15">
    <source>
        <dbReference type="ARBA" id="ARBA00022840"/>
    </source>
</evidence>
<dbReference type="Proteomes" id="UP000664940">
    <property type="component" value="Unassembled WGS sequence"/>
</dbReference>
<evidence type="ECO:0000256" key="7">
    <source>
        <dbReference type="ARBA" id="ARBA00012513"/>
    </source>
</evidence>
<dbReference type="GO" id="GO:0005524">
    <property type="term" value="F:ATP binding"/>
    <property type="evidence" value="ECO:0007669"/>
    <property type="project" value="UniProtKB-KW"/>
</dbReference>